<gene>
    <name evidence="2" type="ORF">NPIL_530311</name>
</gene>
<accession>A0A8X6MQY0</accession>
<dbReference type="OrthoDB" id="10649396at2759"/>
<proteinExistence type="predicted"/>
<keyword evidence="3" id="KW-1185">Reference proteome</keyword>
<comment type="caution">
    <text evidence="2">The sequence shown here is derived from an EMBL/GenBank/DDBJ whole genome shotgun (WGS) entry which is preliminary data.</text>
</comment>
<organism evidence="2 3">
    <name type="scientific">Nephila pilipes</name>
    <name type="common">Giant wood spider</name>
    <name type="synonym">Nephila maculata</name>
    <dbReference type="NCBI Taxonomy" id="299642"/>
    <lineage>
        <taxon>Eukaryota</taxon>
        <taxon>Metazoa</taxon>
        <taxon>Ecdysozoa</taxon>
        <taxon>Arthropoda</taxon>
        <taxon>Chelicerata</taxon>
        <taxon>Arachnida</taxon>
        <taxon>Araneae</taxon>
        <taxon>Araneomorphae</taxon>
        <taxon>Entelegynae</taxon>
        <taxon>Araneoidea</taxon>
        <taxon>Nephilidae</taxon>
        <taxon>Nephila</taxon>
    </lineage>
</organism>
<feature type="compositionally biased region" description="Basic residues" evidence="1">
    <location>
        <begin position="55"/>
        <end position="68"/>
    </location>
</feature>
<reference evidence="2" key="1">
    <citation type="submission" date="2020-08" db="EMBL/GenBank/DDBJ databases">
        <title>Multicomponent nature underlies the extraordinary mechanical properties of spider dragline silk.</title>
        <authorList>
            <person name="Kono N."/>
            <person name="Nakamura H."/>
            <person name="Mori M."/>
            <person name="Yoshida Y."/>
            <person name="Ohtoshi R."/>
            <person name="Malay A.D."/>
            <person name="Moran D.A.P."/>
            <person name="Tomita M."/>
            <person name="Numata K."/>
            <person name="Arakawa K."/>
        </authorList>
    </citation>
    <scope>NUCLEOTIDE SEQUENCE</scope>
</reference>
<sequence length="142" mass="16434">MTSQQKEQLCVIDVSNTQKKQKEEERVYEGVQGDLGKKNPFPARGVVPSTPPIRKLARKEHKKKKKGEHWKGVFRTSKSVGWKEKAQKKKQCNSTRTRRGEKGMDTIGNMNPTQTEEIPGKVSDDFQERSREQTQEQFKIYV</sequence>
<feature type="compositionally biased region" description="Basic and acidic residues" evidence="1">
    <location>
        <begin position="118"/>
        <end position="134"/>
    </location>
</feature>
<dbReference type="AlphaFoldDB" id="A0A8X6MQY0"/>
<protein>
    <submittedName>
        <fullName evidence="2">Uncharacterized protein</fullName>
    </submittedName>
</protein>
<name>A0A8X6MQY0_NEPPI</name>
<dbReference type="EMBL" id="BMAW01049878">
    <property type="protein sequence ID" value="GFS72950.1"/>
    <property type="molecule type" value="Genomic_DNA"/>
</dbReference>
<evidence type="ECO:0000313" key="2">
    <source>
        <dbReference type="EMBL" id="GFS72950.1"/>
    </source>
</evidence>
<feature type="compositionally biased region" description="Basic residues" evidence="1">
    <location>
        <begin position="86"/>
        <end position="97"/>
    </location>
</feature>
<evidence type="ECO:0000256" key="1">
    <source>
        <dbReference type="SAM" id="MobiDB-lite"/>
    </source>
</evidence>
<feature type="region of interest" description="Disordered" evidence="1">
    <location>
        <begin position="18"/>
        <end position="142"/>
    </location>
</feature>
<dbReference type="Proteomes" id="UP000887013">
    <property type="component" value="Unassembled WGS sequence"/>
</dbReference>
<evidence type="ECO:0000313" key="3">
    <source>
        <dbReference type="Proteomes" id="UP000887013"/>
    </source>
</evidence>